<evidence type="ECO:0000313" key="1">
    <source>
        <dbReference type="EMBL" id="GAA1154654.1"/>
    </source>
</evidence>
<dbReference type="Proteomes" id="UP001499979">
    <property type="component" value="Unassembled WGS sequence"/>
</dbReference>
<comment type="caution">
    <text evidence="1">The sequence shown here is derived from an EMBL/GenBank/DDBJ whole genome shotgun (WGS) entry which is preliminary data.</text>
</comment>
<reference evidence="2" key="1">
    <citation type="journal article" date="2019" name="Int. J. Syst. Evol. Microbiol.">
        <title>The Global Catalogue of Microorganisms (GCM) 10K type strain sequencing project: providing services to taxonomists for standard genome sequencing and annotation.</title>
        <authorList>
            <consortium name="The Broad Institute Genomics Platform"/>
            <consortium name="The Broad Institute Genome Sequencing Center for Infectious Disease"/>
            <person name="Wu L."/>
            <person name="Ma J."/>
        </authorList>
    </citation>
    <scope>NUCLEOTIDE SEQUENCE [LARGE SCALE GENOMIC DNA]</scope>
    <source>
        <strain evidence="2">JCM 11813</strain>
    </source>
</reference>
<evidence type="ECO:0008006" key="3">
    <source>
        <dbReference type="Google" id="ProtNLM"/>
    </source>
</evidence>
<proteinExistence type="predicted"/>
<keyword evidence="2" id="KW-1185">Reference proteome</keyword>
<sequence>MAEEAHLGGTRDALYVVRRLGTSLALEETLRIPWEDVQAAGWDAETTTLRVSEVGTWGEQRPEHVFTLPEPGRLLELIRERVTASVVLQRHVPIRGRRGLRVIARRAPRGDRPIRWIYEFDAGIDPDDPAVRQAAEEALAAARADVGLDF</sequence>
<protein>
    <recommendedName>
        <fullName evidence="3">SRPBCC family protein</fullName>
    </recommendedName>
</protein>
<organism evidence="1 2">
    <name type="scientific">Nocardioides aquiterrae</name>
    <dbReference type="NCBI Taxonomy" id="203799"/>
    <lineage>
        <taxon>Bacteria</taxon>
        <taxon>Bacillati</taxon>
        <taxon>Actinomycetota</taxon>
        <taxon>Actinomycetes</taxon>
        <taxon>Propionibacteriales</taxon>
        <taxon>Nocardioidaceae</taxon>
        <taxon>Nocardioides</taxon>
    </lineage>
</organism>
<accession>A0ABP4F6K0</accession>
<gene>
    <name evidence="1" type="ORF">GCM10009606_36150</name>
</gene>
<dbReference type="EMBL" id="BAAAJE010000019">
    <property type="protein sequence ID" value="GAA1154654.1"/>
    <property type="molecule type" value="Genomic_DNA"/>
</dbReference>
<evidence type="ECO:0000313" key="2">
    <source>
        <dbReference type="Proteomes" id="UP001499979"/>
    </source>
</evidence>
<name>A0ABP4F6K0_9ACTN</name>